<evidence type="ECO:0000313" key="3">
    <source>
        <dbReference type="Proteomes" id="UP000222056"/>
    </source>
</evidence>
<dbReference type="SUPFAM" id="SSF53067">
    <property type="entry name" value="Actin-like ATPase domain"/>
    <property type="match status" value="2"/>
</dbReference>
<gene>
    <name evidence="2" type="ORF">SAMN02745716_1476</name>
</gene>
<dbReference type="RefSeq" id="WP_093117773.1">
    <property type="nucleotide sequence ID" value="NZ_FNWJ01000002.1"/>
</dbReference>
<feature type="domain" description="Gcp-like" evidence="1">
    <location>
        <begin position="38"/>
        <end position="130"/>
    </location>
</feature>
<proteinExistence type="predicted"/>
<accession>A0A1H6FVM8</accession>
<sequence>MGHALAIDTSTPLVSVALRTDSGQIVEHACDPSQLLAARPAHARELLVAAHALLTARGLRFGDLAEVCVGIGPGGYTGLRIGIASARGLATALDLPVRPVDSLAALARGIPGEARLAAIDARRGELFCRLEVGDGEVVWDAHVADPEDVAQRLRDAGMRVRAAGDGALRYRALLETAGAEVEPESSPAHLVHGRFLFELAARVEPVEAAAVSPRYLREPDAEPRR</sequence>
<evidence type="ECO:0000259" key="1">
    <source>
        <dbReference type="Pfam" id="PF00814"/>
    </source>
</evidence>
<dbReference type="InterPro" id="IPR000905">
    <property type="entry name" value="Gcp-like_dom"/>
</dbReference>
<dbReference type="AlphaFoldDB" id="A0A1H6FVM8"/>
<dbReference type="Pfam" id="PF00814">
    <property type="entry name" value="TsaD"/>
    <property type="match status" value="1"/>
</dbReference>
<name>A0A1H6FVM8_THEAL</name>
<dbReference type="STRING" id="29539.SAMN02745716_1476"/>
<dbReference type="NCBIfam" id="TIGR03725">
    <property type="entry name" value="T6A_YeaZ"/>
    <property type="match status" value="1"/>
</dbReference>
<dbReference type="InterPro" id="IPR022496">
    <property type="entry name" value="T6A_TsaB"/>
</dbReference>
<dbReference type="Proteomes" id="UP000222056">
    <property type="component" value="Unassembled WGS sequence"/>
</dbReference>
<dbReference type="GO" id="GO:0002949">
    <property type="term" value="P:tRNA threonylcarbamoyladenosine modification"/>
    <property type="evidence" value="ECO:0007669"/>
    <property type="project" value="InterPro"/>
</dbReference>
<dbReference type="InterPro" id="IPR043129">
    <property type="entry name" value="ATPase_NBD"/>
</dbReference>
<evidence type="ECO:0000313" key="2">
    <source>
        <dbReference type="EMBL" id="SEH14053.1"/>
    </source>
</evidence>
<dbReference type="Gene3D" id="3.30.420.40">
    <property type="match status" value="2"/>
</dbReference>
<keyword evidence="3" id="KW-1185">Reference proteome</keyword>
<reference evidence="3" key="1">
    <citation type="submission" date="2016-10" db="EMBL/GenBank/DDBJ databases">
        <authorList>
            <person name="Varghese N."/>
            <person name="Submissions S."/>
        </authorList>
    </citation>
    <scope>NUCLEOTIDE SEQUENCE [LARGE SCALE GENOMIC DNA]</scope>
    <source>
        <strain evidence="3">ATCC 35263</strain>
    </source>
</reference>
<protein>
    <submittedName>
        <fullName evidence="2">tRNA threonylcarbamoyladenosine biosynthesis protein TsaB</fullName>
    </submittedName>
</protein>
<organism evidence="2 3">
    <name type="scientific">Thermoleophilum album</name>
    <dbReference type="NCBI Taxonomy" id="29539"/>
    <lineage>
        <taxon>Bacteria</taxon>
        <taxon>Bacillati</taxon>
        <taxon>Actinomycetota</taxon>
        <taxon>Thermoleophilia</taxon>
        <taxon>Thermoleophilales</taxon>
        <taxon>Thermoleophilaceae</taxon>
        <taxon>Thermoleophilum</taxon>
    </lineage>
</organism>
<dbReference type="EMBL" id="FNWJ01000002">
    <property type="protein sequence ID" value="SEH14053.1"/>
    <property type="molecule type" value="Genomic_DNA"/>
</dbReference>
<dbReference type="OrthoDB" id="9809995at2"/>